<keyword evidence="4 11" id="KW-0808">Transferase</keyword>
<feature type="transmembrane region" description="Helical" evidence="9">
    <location>
        <begin position="139"/>
        <end position="157"/>
    </location>
</feature>
<keyword evidence="12" id="KW-1185">Reference proteome</keyword>
<keyword evidence="5" id="KW-0547">Nucleotide-binding</keyword>
<evidence type="ECO:0000256" key="7">
    <source>
        <dbReference type="ARBA" id="ARBA00022840"/>
    </source>
</evidence>
<dbReference type="GO" id="GO:0000155">
    <property type="term" value="F:phosphorelay sensor kinase activity"/>
    <property type="evidence" value="ECO:0007669"/>
    <property type="project" value="InterPro"/>
</dbReference>
<feature type="domain" description="Histidine kinase" evidence="10">
    <location>
        <begin position="302"/>
        <end position="384"/>
    </location>
</feature>
<dbReference type="PANTHER" id="PTHR24421">
    <property type="entry name" value="NITRATE/NITRITE SENSOR PROTEIN NARX-RELATED"/>
    <property type="match status" value="1"/>
</dbReference>
<evidence type="ECO:0000256" key="2">
    <source>
        <dbReference type="ARBA" id="ARBA00012438"/>
    </source>
</evidence>
<dbReference type="PANTHER" id="PTHR24421:SF10">
    <property type="entry name" value="NITRATE_NITRITE SENSOR PROTEIN NARQ"/>
    <property type="match status" value="1"/>
</dbReference>
<dbReference type="Pfam" id="PF02518">
    <property type="entry name" value="HATPase_c"/>
    <property type="match status" value="1"/>
</dbReference>
<evidence type="ECO:0000256" key="4">
    <source>
        <dbReference type="ARBA" id="ARBA00022679"/>
    </source>
</evidence>
<keyword evidence="8" id="KW-0902">Two-component regulatory system</keyword>
<comment type="catalytic activity">
    <reaction evidence="1">
        <text>ATP + protein L-histidine = ADP + protein N-phospho-L-histidine.</text>
        <dbReference type="EC" id="2.7.13.3"/>
    </reaction>
</comment>
<feature type="transmembrane region" description="Helical" evidence="9">
    <location>
        <begin position="33"/>
        <end position="51"/>
    </location>
</feature>
<keyword evidence="9" id="KW-1133">Transmembrane helix</keyword>
<dbReference type="InterPro" id="IPR003594">
    <property type="entry name" value="HATPase_dom"/>
</dbReference>
<evidence type="ECO:0000256" key="3">
    <source>
        <dbReference type="ARBA" id="ARBA00022553"/>
    </source>
</evidence>
<dbReference type="GO" id="GO:0016020">
    <property type="term" value="C:membrane"/>
    <property type="evidence" value="ECO:0007669"/>
    <property type="project" value="InterPro"/>
</dbReference>
<keyword evidence="6 11" id="KW-0418">Kinase</keyword>
<dbReference type="InterPro" id="IPR050482">
    <property type="entry name" value="Sensor_HK_TwoCompSys"/>
</dbReference>
<evidence type="ECO:0000313" key="12">
    <source>
        <dbReference type="Proteomes" id="UP000011863"/>
    </source>
</evidence>
<dbReference type="EMBL" id="AP012057">
    <property type="protein sequence ID" value="BAN02065.1"/>
    <property type="molecule type" value="Genomic_DNA"/>
</dbReference>
<evidence type="ECO:0000256" key="1">
    <source>
        <dbReference type="ARBA" id="ARBA00000085"/>
    </source>
</evidence>
<proteinExistence type="predicted"/>
<dbReference type="InterPro" id="IPR005467">
    <property type="entry name" value="His_kinase_dom"/>
</dbReference>
<dbReference type="PROSITE" id="PS50109">
    <property type="entry name" value="HIS_KIN"/>
    <property type="match status" value="1"/>
</dbReference>
<dbReference type="AlphaFoldDB" id="A0A6C7EAA9"/>
<dbReference type="GO" id="GO:0005524">
    <property type="term" value="F:ATP binding"/>
    <property type="evidence" value="ECO:0007669"/>
    <property type="project" value="UniProtKB-KW"/>
</dbReference>
<evidence type="ECO:0000256" key="9">
    <source>
        <dbReference type="SAM" id="Phobius"/>
    </source>
</evidence>
<organism evidence="11 12">
    <name type="scientific">Ilumatobacter coccineus (strain NBRC 103263 / KCTC 29153 / YM16-304)</name>
    <dbReference type="NCBI Taxonomy" id="1313172"/>
    <lineage>
        <taxon>Bacteria</taxon>
        <taxon>Bacillati</taxon>
        <taxon>Actinomycetota</taxon>
        <taxon>Acidimicrobiia</taxon>
        <taxon>Acidimicrobiales</taxon>
        <taxon>Ilumatobacteraceae</taxon>
        <taxon>Ilumatobacter</taxon>
    </lineage>
</organism>
<sequence>MRLQFRFNQIYALVVLVFGTVLAFTIVDTWWSLLFLGALAADVVLVQVFLARLTADNFVTTGIVLTAALWVLGIVLAPLVPFALPILIFMLLVPMQGVAPLVDPHEIGWFIGACALAIAVMTALAVFLESPIQEQLPSWMRNTILIVGVGAFAFVAGEVVRDTHARHVAGVERLVDSNTALRSSRSRLVGVADAERRRLERDLHDGAQQRLTALTIRLRLLAAKHPDAADGVDELIDEVQLAIDDLRAVAHGLYPPLLERRGLGEALGATARRSPIDVVVNADGIGRYDESVETAVYFSCLEAITNATKYAGADATVTIDLTEAEEHLQVQIADDGPGFDPEVVGEGSGLRNMTDRIAAVDADLRIDTSPGNGVRVTASIPVSTDGGAGTPTA</sequence>
<dbReference type="Gene3D" id="3.30.565.10">
    <property type="entry name" value="Histidine kinase-like ATPase, C-terminal domain"/>
    <property type="match status" value="1"/>
</dbReference>
<protein>
    <recommendedName>
        <fullName evidence="2">histidine kinase</fullName>
        <ecNumber evidence="2">2.7.13.3</ecNumber>
    </recommendedName>
</protein>
<gene>
    <name evidence="11" type="ORF">YM304_17510</name>
</gene>
<dbReference type="SMART" id="SM00387">
    <property type="entry name" value="HATPase_c"/>
    <property type="match status" value="1"/>
</dbReference>
<dbReference type="GO" id="GO:0046983">
    <property type="term" value="F:protein dimerization activity"/>
    <property type="evidence" value="ECO:0007669"/>
    <property type="project" value="InterPro"/>
</dbReference>
<dbReference type="Gene3D" id="1.20.5.1930">
    <property type="match status" value="1"/>
</dbReference>
<keyword evidence="9" id="KW-0472">Membrane</keyword>
<keyword evidence="9" id="KW-0812">Transmembrane</keyword>
<evidence type="ECO:0000256" key="5">
    <source>
        <dbReference type="ARBA" id="ARBA00022741"/>
    </source>
</evidence>
<dbReference type="KEGG" id="aym:YM304_17510"/>
<keyword evidence="3" id="KW-0597">Phosphoprotein</keyword>
<name>A0A6C7EAA9_ILUCY</name>
<dbReference type="InterPro" id="IPR036890">
    <property type="entry name" value="HATPase_C_sf"/>
</dbReference>
<evidence type="ECO:0000259" key="10">
    <source>
        <dbReference type="PROSITE" id="PS50109"/>
    </source>
</evidence>
<accession>A0A6C7EAA9</accession>
<dbReference type="SUPFAM" id="SSF55874">
    <property type="entry name" value="ATPase domain of HSP90 chaperone/DNA topoisomerase II/histidine kinase"/>
    <property type="match status" value="1"/>
</dbReference>
<feature type="transmembrane region" description="Helical" evidence="9">
    <location>
        <begin position="63"/>
        <end position="95"/>
    </location>
</feature>
<dbReference type="EC" id="2.7.13.3" evidence="2"/>
<dbReference type="Proteomes" id="UP000011863">
    <property type="component" value="Chromosome"/>
</dbReference>
<feature type="transmembrane region" description="Helical" evidence="9">
    <location>
        <begin position="107"/>
        <end position="127"/>
    </location>
</feature>
<keyword evidence="7" id="KW-0067">ATP-binding</keyword>
<evidence type="ECO:0000313" key="11">
    <source>
        <dbReference type="EMBL" id="BAN02065.1"/>
    </source>
</evidence>
<evidence type="ECO:0000256" key="6">
    <source>
        <dbReference type="ARBA" id="ARBA00022777"/>
    </source>
</evidence>
<reference evidence="11 12" key="1">
    <citation type="journal article" date="2013" name="Int. J. Syst. Evol. Microbiol.">
        <title>Ilumatobacter nonamiense sp. nov. and Ilumatobacter coccineum sp. nov., isolated from seashore sand.</title>
        <authorList>
            <person name="Matsumoto A."/>
            <person name="Kasai H."/>
            <person name="Matsuo Y."/>
            <person name="Shizuri Y."/>
            <person name="Ichikawa N."/>
            <person name="Fujita N."/>
            <person name="Omura S."/>
            <person name="Takahashi Y."/>
        </authorList>
    </citation>
    <scope>NUCLEOTIDE SEQUENCE [LARGE SCALE GENOMIC DNA]</scope>
    <source>
        <strain evidence="12">NBRC 103263 / KCTC 29153 / YM16-304</strain>
    </source>
</reference>
<dbReference type="Pfam" id="PF07730">
    <property type="entry name" value="HisKA_3"/>
    <property type="match status" value="1"/>
</dbReference>
<feature type="transmembrane region" description="Helical" evidence="9">
    <location>
        <begin position="7"/>
        <end position="27"/>
    </location>
</feature>
<dbReference type="CDD" id="cd16917">
    <property type="entry name" value="HATPase_UhpB-NarQ-NarX-like"/>
    <property type="match status" value="1"/>
</dbReference>
<evidence type="ECO:0000256" key="8">
    <source>
        <dbReference type="ARBA" id="ARBA00023012"/>
    </source>
</evidence>
<dbReference type="InterPro" id="IPR011712">
    <property type="entry name" value="Sig_transdc_His_kin_sub3_dim/P"/>
</dbReference>